<reference evidence="2 3" key="1">
    <citation type="submission" date="2014-06" db="EMBL/GenBank/DDBJ databases">
        <authorList>
            <person name="Urmite Genomes Urmite Genomes"/>
        </authorList>
    </citation>
    <scope>NUCLEOTIDE SEQUENCE [LARGE SCALE GENOMIC DNA]</scope>
</reference>
<evidence type="ECO:0000313" key="2">
    <source>
        <dbReference type="EMBL" id="CDZ77790.1"/>
    </source>
</evidence>
<evidence type="ECO:0000256" key="1">
    <source>
        <dbReference type="SAM" id="Phobius"/>
    </source>
</evidence>
<dbReference type="OrthoDB" id="5652917at2"/>
<protein>
    <submittedName>
        <fullName evidence="2">Uncharacterized protein</fullName>
    </submittedName>
</protein>
<accession>A0A078KTI3</accession>
<keyword evidence="3" id="KW-1185">Reference proteome</keyword>
<dbReference type="EMBL" id="CCSB01000002">
    <property type="protein sequence ID" value="CDZ77790.1"/>
    <property type="molecule type" value="Genomic_DNA"/>
</dbReference>
<feature type="transmembrane region" description="Helical" evidence="1">
    <location>
        <begin position="63"/>
        <end position="87"/>
    </location>
</feature>
<gene>
    <name evidence="2" type="ORF">BN59_02080</name>
</gene>
<dbReference type="eggNOG" id="ENOG5030UC9">
    <property type="taxonomic scope" value="Bacteria"/>
</dbReference>
<feature type="transmembrane region" description="Helical" evidence="1">
    <location>
        <begin position="15"/>
        <end position="32"/>
    </location>
</feature>
<proteinExistence type="predicted"/>
<keyword evidence="1" id="KW-1133">Transmembrane helix</keyword>
<dbReference type="Proteomes" id="UP000044071">
    <property type="component" value="Unassembled WGS sequence"/>
</dbReference>
<evidence type="ECO:0000313" key="3">
    <source>
        <dbReference type="Proteomes" id="UP000044071"/>
    </source>
</evidence>
<keyword evidence="1" id="KW-0812">Transmembrane</keyword>
<dbReference type="RefSeq" id="WP_043874267.1">
    <property type="nucleotide sequence ID" value="NZ_CCVW01000002.1"/>
</dbReference>
<sequence>MLDLDELIPGLLRPVLRFLGWFIIEVILESFIDRFVYPTGKRAFKIVSFGLCPVEKPSNLMKFMIYSTGIIILFLFLYLPFCILRALV</sequence>
<dbReference type="AlphaFoldDB" id="A0A078KTI3"/>
<name>A0A078KTI3_9GAMM</name>
<organism evidence="2 3">
    <name type="scientific">Legionella massiliensis</name>
    <dbReference type="NCBI Taxonomy" id="1034943"/>
    <lineage>
        <taxon>Bacteria</taxon>
        <taxon>Pseudomonadati</taxon>
        <taxon>Pseudomonadota</taxon>
        <taxon>Gammaproteobacteria</taxon>
        <taxon>Legionellales</taxon>
        <taxon>Legionellaceae</taxon>
        <taxon>Legionella</taxon>
    </lineage>
</organism>
<keyword evidence="1" id="KW-0472">Membrane</keyword>